<keyword evidence="2 3" id="KW-0175">Coiled coil</keyword>
<dbReference type="PROSITE" id="PS51016">
    <property type="entry name" value="MYTH4"/>
    <property type="match status" value="1"/>
</dbReference>
<evidence type="ECO:0000256" key="3">
    <source>
        <dbReference type="SAM" id="Coils"/>
    </source>
</evidence>
<dbReference type="Proteomes" id="UP001333110">
    <property type="component" value="Unassembled WGS sequence"/>
</dbReference>
<feature type="coiled-coil region" evidence="3">
    <location>
        <begin position="34"/>
        <end position="178"/>
    </location>
</feature>
<dbReference type="PROSITE" id="PS50057">
    <property type="entry name" value="FERM_3"/>
    <property type="match status" value="1"/>
</dbReference>
<dbReference type="SUPFAM" id="SSF47031">
    <property type="entry name" value="Second domain of FERM"/>
    <property type="match status" value="1"/>
</dbReference>
<evidence type="ECO:0000256" key="4">
    <source>
        <dbReference type="SAM" id="MobiDB-lite"/>
    </source>
</evidence>
<dbReference type="InterPro" id="IPR019749">
    <property type="entry name" value="Band_41_domain"/>
</dbReference>
<dbReference type="InterPro" id="IPR001849">
    <property type="entry name" value="PH_domain"/>
</dbReference>
<evidence type="ECO:0000259" key="7">
    <source>
        <dbReference type="PROSITE" id="PS51016"/>
    </source>
</evidence>
<comment type="caution">
    <text evidence="8">The sequence shown here is derived from an EMBL/GenBank/DDBJ whole genome shotgun (WGS) entry which is preliminary data.</text>
</comment>
<evidence type="ECO:0000313" key="8">
    <source>
        <dbReference type="EMBL" id="KAK4822398.1"/>
    </source>
</evidence>
<feature type="domain" description="FERM" evidence="6">
    <location>
        <begin position="1083"/>
        <end position="1490"/>
    </location>
</feature>
<dbReference type="Gene3D" id="3.10.20.90">
    <property type="entry name" value="Phosphatidylinositol 3-kinase Catalytic Subunit, Chain A, domain 1"/>
    <property type="match status" value="1"/>
</dbReference>
<feature type="region of interest" description="Disordered" evidence="4">
    <location>
        <begin position="579"/>
        <end position="618"/>
    </location>
</feature>
<feature type="domain" description="PH" evidence="5">
    <location>
        <begin position="774"/>
        <end position="882"/>
    </location>
</feature>
<evidence type="ECO:0000259" key="5">
    <source>
        <dbReference type="PROSITE" id="PS50003"/>
    </source>
</evidence>
<dbReference type="InterPro" id="IPR011993">
    <property type="entry name" value="PH-like_dom_sf"/>
</dbReference>
<dbReference type="EMBL" id="JAUNZN010000004">
    <property type="protein sequence ID" value="KAK4822398.1"/>
    <property type="molecule type" value="Genomic_DNA"/>
</dbReference>
<dbReference type="InterPro" id="IPR038185">
    <property type="entry name" value="MyTH4_dom_sf"/>
</dbReference>
<dbReference type="SUPFAM" id="SSF50729">
    <property type="entry name" value="PH domain-like"/>
    <property type="match status" value="2"/>
</dbReference>
<dbReference type="SMART" id="SM00139">
    <property type="entry name" value="MyTH4"/>
    <property type="match status" value="1"/>
</dbReference>
<dbReference type="FunFam" id="2.30.29.30:FF:000286">
    <property type="entry name" value="PH-protein kinase domain containing protein"/>
    <property type="match status" value="1"/>
</dbReference>
<dbReference type="InterPro" id="IPR014352">
    <property type="entry name" value="FERM/acyl-CoA-bd_prot_sf"/>
</dbReference>
<dbReference type="InterPro" id="IPR019748">
    <property type="entry name" value="FERM_central"/>
</dbReference>
<keyword evidence="1" id="KW-0677">Repeat</keyword>
<dbReference type="GO" id="GO:0005856">
    <property type="term" value="C:cytoskeleton"/>
    <property type="evidence" value="ECO:0007669"/>
    <property type="project" value="InterPro"/>
</dbReference>
<dbReference type="Gene3D" id="2.30.29.30">
    <property type="entry name" value="Pleckstrin-homology domain (PH domain)/Phosphotyrosine-binding domain (PTB)"/>
    <property type="match status" value="3"/>
</dbReference>
<dbReference type="Pfam" id="PF00169">
    <property type="entry name" value="PH"/>
    <property type="match status" value="1"/>
</dbReference>
<organism evidence="8 9">
    <name type="scientific">Mycteria americana</name>
    <name type="common">Wood stork</name>
    <dbReference type="NCBI Taxonomy" id="33587"/>
    <lineage>
        <taxon>Eukaryota</taxon>
        <taxon>Metazoa</taxon>
        <taxon>Chordata</taxon>
        <taxon>Craniata</taxon>
        <taxon>Vertebrata</taxon>
        <taxon>Euteleostomi</taxon>
        <taxon>Archelosauria</taxon>
        <taxon>Archosauria</taxon>
        <taxon>Dinosauria</taxon>
        <taxon>Saurischia</taxon>
        <taxon>Theropoda</taxon>
        <taxon>Coelurosauria</taxon>
        <taxon>Aves</taxon>
        <taxon>Neognathae</taxon>
        <taxon>Neoaves</taxon>
        <taxon>Aequornithes</taxon>
        <taxon>Ciconiiformes</taxon>
        <taxon>Ciconiidae</taxon>
        <taxon>Mycteria</taxon>
    </lineage>
</organism>
<feature type="domain" description="PH" evidence="5">
    <location>
        <begin position="665"/>
        <end position="759"/>
    </location>
</feature>
<dbReference type="PANTHER" id="PTHR22903">
    <property type="entry name" value="PLEKHH PROTEIN"/>
    <property type="match status" value="1"/>
</dbReference>
<dbReference type="Pfam" id="PF00784">
    <property type="entry name" value="MyTH4"/>
    <property type="match status" value="1"/>
</dbReference>
<evidence type="ECO:0000256" key="2">
    <source>
        <dbReference type="ARBA" id="ARBA00023054"/>
    </source>
</evidence>
<proteinExistence type="predicted"/>
<dbReference type="InterPro" id="IPR000299">
    <property type="entry name" value="FERM_domain"/>
</dbReference>
<dbReference type="SMART" id="SM00295">
    <property type="entry name" value="B41"/>
    <property type="match status" value="1"/>
</dbReference>
<evidence type="ECO:0000259" key="6">
    <source>
        <dbReference type="PROSITE" id="PS50057"/>
    </source>
</evidence>
<dbReference type="Pfam" id="PF00373">
    <property type="entry name" value="FERM_M"/>
    <property type="match status" value="1"/>
</dbReference>
<dbReference type="CDD" id="cd14473">
    <property type="entry name" value="FERM_B-lobe"/>
    <property type="match status" value="1"/>
</dbReference>
<dbReference type="PROSITE" id="PS50003">
    <property type="entry name" value="PH_DOMAIN"/>
    <property type="match status" value="2"/>
</dbReference>
<keyword evidence="9" id="KW-1185">Reference proteome</keyword>
<dbReference type="PANTHER" id="PTHR22903:SF4">
    <property type="entry name" value="PLECKSTRIN HOMOLOGY DOMAIN-CONTAINING FAMILY H MEMBER 1"/>
    <property type="match status" value="1"/>
</dbReference>
<reference evidence="8 9" key="1">
    <citation type="journal article" date="2023" name="J. Hered.">
        <title>Chromosome-level genome of the wood stork (Mycteria americana) provides insight into avian chromosome evolution.</title>
        <authorList>
            <person name="Flamio R. Jr."/>
            <person name="Ramstad K.M."/>
        </authorList>
    </citation>
    <scope>NUCLEOTIDE SEQUENCE [LARGE SCALE GENOMIC DNA]</scope>
    <source>
        <strain evidence="8">JAX WOST 10</strain>
    </source>
</reference>
<feature type="domain" description="MyTH4" evidence="7">
    <location>
        <begin position="918"/>
        <end position="1072"/>
    </location>
</feature>
<evidence type="ECO:0000256" key="1">
    <source>
        <dbReference type="ARBA" id="ARBA00022737"/>
    </source>
</evidence>
<sequence length="1529" mass="171672">MINFTMTELTVENGSCTDWQKRCLALESQLFKFRLQASKIRELLAEKMQELEQRVIEAEQRAEDAEKQVRVMEEKIKLANVKTSESDSTLHRKYQELMGTVRGKEDLINQLETQLAKQKQLRTEEAKIVQEKAAKIKEWVTFKLRELELENYHLKNCNQRLTEQIEALQDTLQDMTSIPPFESLWSCNSLKPRASQTSFAEEIDQKSVLLAPGFRQVCQTGPTKHVLSTANIVLASDTFTEDGEDKSLFSQRTLKLMSDSSSWNLSTEKDVFPAVSSEHRLGCSDPASLDPPAEATRTLEALTFQSSLEGNCSAVSTLQQVALDGNRFSDDLSARFCSHRLDSSSSGEIMSMLEGHLQTAEPPLVVSASADTAHSFCPGRECSLGGSMTFPKIRTPNTPRDSIQLAKRHYSQPQPGANSFRHVMSLEASTFQPITSSPVCHGQVKETDIDDDGVLEKMETERGLVREEGRACEEINHLSSGQREAVSSEAGVLDPGGKPPTPPLHRFPSWESRIYAVAKSGMRLSEVATVNDASSCFSSFSCSTSGPFTCLIYRNVTVPVYTTLKGKATQISNVPFLDESSGSDDDCGSHASFRTSAAGSENRKASMPGSPRAVKRGVSMSSLSSESDYAIPPDAYSLDGDYSEPEHKLQRTSSYSTDGGICTEPLEKSGYLLKMGSQVKMWKRRWFVLRNGQIMYYKSPSDVIRKPQGQMELNSSCQIVRGEGSQTFQLMTEKRTYFLTADSPNILEEWIHVLQSILRVQVTSPVGVPHSDAKPTVKGWLTKVKHGHSKLVWCALIGKTFYYYRNHEDKCPLGHLPMRESKVEEVDRSCDSDEDYEATGGGLLSSHCTLVIHPQDQSPTYLLIRTKQEKNTWLYHLTIAAGSSSATVGTSYEQLIGKLLDAEGDPNSPLWKHPMLCYSKDGLHASLTTLPSEALQTEALKLFKSCQLFINVPVEAPSIDYHVSLAQTALQVCLTHTELQNEIYCQLVKQTSCRQPQNHSVIQCWQLLALCAPLFLPQHHFLWYIKQHLQRHADPRSEIGKYAIYCQRSVDRTVQTGEREAKPSRMEIVSILLRNPYHHSLPFSIPVHFMNGTYQVVGFDGSSTVDEVIQRLNQETGMRKPSHIGFSLFTDDPSGRNLEHCLQSNMKFWAPHYKRDIEVLERVQRRATKLVKGLENKSYEEQLRELGLFSLEKRRLRVDLITLYNYLKGGCSEVGVGLFSQICDVISKWEQALKELHPGKYEGGTRIVKLTYKNRLYFRSQAKGETDRERLLLAFQVSNEIANGRFPVNKELALEMVALMAQVEYGDLDRSGSSSPGGTSQSKMQHLLHQVLDKFYPKHYKQNITPEQLRQLADRLATKWMVLQGCSPPECVRIYLTVARKWPLFGAKIFAAKPILPSSLEDCPVWIAVNEDGISILDYNTMHLKVSYSYSSVLTFGGCRDDFMIVVSQTKERSSGKNSTEKLLFTMAIPKIVEATLLIASYINYRSTPSLVSSTQPSQSKTPANKLWETESRCFFPSMPRSTKGPTLL</sequence>
<dbReference type="Gene3D" id="1.25.40.530">
    <property type="entry name" value="MyTH4 domain"/>
    <property type="match status" value="1"/>
</dbReference>
<feature type="region of interest" description="Disordered" evidence="4">
    <location>
        <begin position="634"/>
        <end position="660"/>
    </location>
</feature>
<dbReference type="InterPro" id="IPR000857">
    <property type="entry name" value="MyTH4_dom"/>
</dbReference>
<name>A0AAN7P8F2_MYCAM</name>
<dbReference type="Pfam" id="PF21989">
    <property type="entry name" value="RA_2"/>
    <property type="match status" value="1"/>
</dbReference>
<evidence type="ECO:0000313" key="9">
    <source>
        <dbReference type="Proteomes" id="UP001333110"/>
    </source>
</evidence>
<evidence type="ECO:0008006" key="10">
    <source>
        <dbReference type="Google" id="ProtNLM"/>
    </source>
</evidence>
<protein>
    <recommendedName>
        <fullName evidence="10">Pleckstrin homology domain-containing family H member 1</fullName>
    </recommendedName>
</protein>
<dbReference type="InterPro" id="IPR035963">
    <property type="entry name" value="FERM_2"/>
</dbReference>
<dbReference type="CDD" id="cd13282">
    <property type="entry name" value="PH1_PLEKHH1_PLEKHH2"/>
    <property type="match status" value="1"/>
</dbReference>
<dbReference type="SMART" id="SM00233">
    <property type="entry name" value="PH"/>
    <property type="match status" value="2"/>
</dbReference>
<accession>A0AAN7P8F2</accession>
<dbReference type="Gene3D" id="1.20.80.10">
    <property type="match status" value="1"/>
</dbReference>
<dbReference type="CDD" id="cd13206">
    <property type="entry name" value="FERM_C-lobe_PLEKHH1_PLEKHH2"/>
    <property type="match status" value="1"/>
</dbReference>
<gene>
    <name evidence="8" type="ORF">QYF61_015087</name>
</gene>